<dbReference type="Proteomes" id="UP000275267">
    <property type="component" value="Unassembled WGS sequence"/>
</dbReference>
<keyword evidence="2" id="KW-1185">Reference proteome</keyword>
<dbReference type="EMBL" id="PQIB02000002">
    <property type="protein sequence ID" value="RLN33970.1"/>
    <property type="molecule type" value="Genomic_DNA"/>
</dbReference>
<evidence type="ECO:0000313" key="1">
    <source>
        <dbReference type="EMBL" id="RLN33970.1"/>
    </source>
</evidence>
<sequence length="88" mass="9617">MGEYSLTLISCATPLSTSKVGLFPTNGSSACGPSLFIPSRSSNHYCHAICYDDEEHITKARLFQPWFHGTGSRGHGHPFCSGHARYDI</sequence>
<organism evidence="1 2">
    <name type="scientific">Panicum miliaceum</name>
    <name type="common">Proso millet</name>
    <name type="synonym">Broomcorn millet</name>
    <dbReference type="NCBI Taxonomy" id="4540"/>
    <lineage>
        <taxon>Eukaryota</taxon>
        <taxon>Viridiplantae</taxon>
        <taxon>Streptophyta</taxon>
        <taxon>Embryophyta</taxon>
        <taxon>Tracheophyta</taxon>
        <taxon>Spermatophyta</taxon>
        <taxon>Magnoliopsida</taxon>
        <taxon>Liliopsida</taxon>
        <taxon>Poales</taxon>
        <taxon>Poaceae</taxon>
        <taxon>PACMAD clade</taxon>
        <taxon>Panicoideae</taxon>
        <taxon>Panicodae</taxon>
        <taxon>Paniceae</taxon>
        <taxon>Panicinae</taxon>
        <taxon>Panicum</taxon>
        <taxon>Panicum sect. Panicum</taxon>
    </lineage>
</organism>
<protein>
    <submittedName>
        <fullName evidence="1">Uncharacterized protein</fullName>
    </submittedName>
</protein>
<comment type="caution">
    <text evidence="1">The sequence shown here is derived from an EMBL/GenBank/DDBJ whole genome shotgun (WGS) entry which is preliminary data.</text>
</comment>
<gene>
    <name evidence="1" type="ORF">C2845_PM03G24860</name>
</gene>
<proteinExistence type="predicted"/>
<accession>A0A3L6TA07</accession>
<evidence type="ECO:0000313" key="2">
    <source>
        <dbReference type="Proteomes" id="UP000275267"/>
    </source>
</evidence>
<name>A0A3L6TA07_PANMI</name>
<dbReference type="AlphaFoldDB" id="A0A3L6TA07"/>
<reference evidence="2" key="1">
    <citation type="journal article" date="2019" name="Nat. Commun.">
        <title>The genome of broomcorn millet.</title>
        <authorList>
            <person name="Zou C."/>
            <person name="Miki D."/>
            <person name="Li D."/>
            <person name="Tang Q."/>
            <person name="Xiao L."/>
            <person name="Rajput S."/>
            <person name="Deng P."/>
            <person name="Jia W."/>
            <person name="Huang R."/>
            <person name="Zhang M."/>
            <person name="Sun Y."/>
            <person name="Hu J."/>
            <person name="Fu X."/>
            <person name="Schnable P.S."/>
            <person name="Li F."/>
            <person name="Zhang H."/>
            <person name="Feng B."/>
            <person name="Zhu X."/>
            <person name="Liu R."/>
            <person name="Schnable J.C."/>
            <person name="Zhu J.-K."/>
            <person name="Zhang H."/>
        </authorList>
    </citation>
    <scope>NUCLEOTIDE SEQUENCE [LARGE SCALE GENOMIC DNA]</scope>
</reference>